<feature type="region of interest" description="Disordered" evidence="7">
    <location>
        <begin position="286"/>
        <end position="306"/>
    </location>
</feature>
<dbReference type="Pfam" id="PF21088">
    <property type="entry name" value="MS_channel_1st"/>
    <property type="match status" value="1"/>
</dbReference>
<dbReference type="Pfam" id="PF21082">
    <property type="entry name" value="MS_channel_3rd"/>
    <property type="match status" value="1"/>
</dbReference>
<keyword evidence="5 8" id="KW-1133">Transmembrane helix</keyword>
<dbReference type="Gene3D" id="3.30.70.100">
    <property type="match status" value="1"/>
</dbReference>
<keyword evidence="13" id="KW-1185">Reference proteome</keyword>
<accession>A0ABP8JVX2</accession>
<feature type="transmembrane region" description="Helical" evidence="8">
    <location>
        <begin position="117"/>
        <end position="136"/>
    </location>
</feature>
<feature type="domain" description="Mechanosensitive ion channel transmembrane helices 2/3" evidence="11">
    <location>
        <begin position="97"/>
        <end position="133"/>
    </location>
</feature>
<keyword evidence="6 8" id="KW-0472">Membrane</keyword>
<gene>
    <name evidence="12" type="ORF">GCM10023153_20350</name>
</gene>
<dbReference type="InterPro" id="IPR011014">
    <property type="entry name" value="MscS_channel_TM-2"/>
</dbReference>
<dbReference type="InterPro" id="IPR049142">
    <property type="entry name" value="MS_channel_1st"/>
</dbReference>
<evidence type="ECO:0000256" key="7">
    <source>
        <dbReference type="SAM" id="MobiDB-lite"/>
    </source>
</evidence>
<dbReference type="PANTHER" id="PTHR30460">
    <property type="entry name" value="MODERATE CONDUCTANCE MECHANOSENSITIVE CHANNEL YBIO"/>
    <property type="match status" value="1"/>
</dbReference>
<keyword evidence="3" id="KW-1003">Cell membrane</keyword>
<proteinExistence type="inferred from homology"/>
<dbReference type="Pfam" id="PF00924">
    <property type="entry name" value="MS_channel_2nd"/>
    <property type="match status" value="1"/>
</dbReference>
<feature type="domain" description="Mechanosensitive ion channel MscS" evidence="9">
    <location>
        <begin position="135"/>
        <end position="196"/>
    </location>
</feature>
<evidence type="ECO:0000313" key="12">
    <source>
        <dbReference type="EMBL" id="GAA4396928.1"/>
    </source>
</evidence>
<reference evidence="13" key="1">
    <citation type="journal article" date="2019" name="Int. J. Syst. Evol. Microbiol.">
        <title>The Global Catalogue of Microorganisms (GCM) 10K type strain sequencing project: providing services to taxonomists for standard genome sequencing and annotation.</title>
        <authorList>
            <consortium name="The Broad Institute Genomics Platform"/>
            <consortium name="The Broad Institute Genome Sequencing Center for Infectious Disease"/>
            <person name="Wu L."/>
            <person name="Ma J."/>
        </authorList>
    </citation>
    <scope>NUCLEOTIDE SEQUENCE [LARGE SCALE GENOMIC DNA]</scope>
    <source>
        <strain evidence="13">JCM 17738</strain>
    </source>
</reference>
<feature type="domain" description="Mechanosensitive ion channel MscS C-terminal" evidence="10">
    <location>
        <begin position="205"/>
        <end position="290"/>
    </location>
</feature>
<dbReference type="Gene3D" id="1.10.287.1260">
    <property type="match status" value="1"/>
</dbReference>
<feature type="transmembrane region" description="Helical" evidence="8">
    <location>
        <begin position="25"/>
        <end position="43"/>
    </location>
</feature>
<dbReference type="SUPFAM" id="SSF82861">
    <property type="entry name" value="Mechanosensitive channel protein MscS (YggB), transmembrane region"/>
    <property type="match status" value="1"/>
</dbReference>
<dbReference type="RefSeq" id="WP_159904187.1">
    <property type="nucleotide sequence ID" value="NZ_BAABFX010000027.1"/>
</dbReference>
<comment type="subcellular location">
    <subcellularLocation>
        <location evidence="1">Cell membrane</location>
        <topology evidence="1">Multi-pass membrane protein</topology>
    </subcellularLocation>
</comment>
<dbReference type="SUPFAM" id="SSF50182">
    <property type="entry name" value="Sm-like ribonucleoproteins"/>
    <property type="match status" value="1"/>
</dbReference>
<evidence type="ECO:0000256" key="5">
    <source>
        <dbReference type="ARBA" id="ARBA00022989"/>
    </source>
</evidence>
<dbReference type="InterPro" id="IPR011066">
    <property type="entry name" value="MscS_channel_C_sf"/>
</dbReference>
<evidence type="ECO:0000313" key="13">
    <source>
        <dbReference type="Proteomes" id="UP001500390"/>
    </source>
</evidence>
<evidence type="ECO:0000256" key="6">
    <source>
        <dbReference type="ARBA" id="ARBA00023136"/>
    </source>
</evidence>
<dbReference type="SUPFAM" id="SSF82689">
    <property type="entry name" value="Mechanosensitive channel protein MscS (YggB), C-terminal domain"/>
    <property type="match status" value="1"/>
</dbReference>
<dbReference type="InterPro" id="IPR023408">
    <property type="entry name" value="MscS_beta-dom_sf"/>
</dbReference>
<dbReference type="EMBL" id="BAABFX010000027">
    <property type="protein sequence ID" value="GAA4396928.1"/>
    <property type="molecule type" value="Genomic_DNA"/>
</dbReference>
<organism evidence="12 13">
    <name type="scientific">Ornithinibacter aureus</name>
    <dbReference type="NCBI Taxonomy" id="622664"/>
    <lineage>
        <taxon>Bacteria</taxon>
        <taxon>Bacillati</taxon>
        <taxon>Actinomycetota</taxon>
        <taxon>Actinomycetes</taxon>
        <taxon>Micrococcales</taxon>
        <taxon>Intrasporangiaceae</taxon>
        <taxon>Ornithinibacter</taxon>
    </lineage>
</organism>
<evidence type="ECO:0000256" key="4">
    <source>
        <dbReference type="ARBA" id="ARBA00022692"/>
    </source>
</evidence>
<dbReference type="InterPro" id="IPR006685">
    <property type="entry name" value="MscS_channel_2nd"/>
</dbReference>
<dbReference type="Proteomes" id="UP001500390">
    <property type="component" value="Unassembled WGS sequence"/>
</dbReference>
<dbReference type="InterPro" id="IPR010920">
    <property type="entry name" value="LSM_dom_sf"/>
</dbReference>
<evidence type="ECO:0000256" key="3">
    <source>
        <dbReference type="ARBA" id="ARBA00022475"/>
    </source>
</evidence>
<dbReference type="InterPro" id="IPR049278">
    <property type="entry name" value="MS_channel_C"/>
</dbReference>
<comment type="similarity">
    <text evidence="2">Belongs to the MscS (TC 1.A.23) family.</text>
</comment>
<name>A0ABP8JVX2_9MICO</name>
<evidence type="ECO:0000259" key="9">
    <source>
        <dbReference type="Pfam" id="PF00924"/>
    </source>
</evidence>
<sequence length="306" mass="32696">MNPDSPALPTWEQTQQWLLTDGARILLTIVIAMTALWALRRVIDRVVATMTSRSARRLAESGRAGRVLASATGLDNERQRQRVETVGSLLRSVVTMTVATLAILTIMALIGIPLGPLLASAGVAGVALGFGAQSLVKDFLSGVFMIIEDQYGVGDVIDTGEAIGTVEEVTLRITRLRDANGVTWYVRNGEIIRIGNRSQGVATATVDMPVSYAENVDRVVGIIREAAAELGADPDWQEQLIEPPTVLGVESIIGTTMTVRTVITCTPGEQFAVQRELRERLKNALDSAGVMGPPPTPFIGPTGGKP</sequence>
<dbReference type="PANTHER" id="PTHR30460:SF0">
    <property type="entry name" value="MODERATE CONDUCTANCE MECHANOSENSITIVE CHANNEL YBIO"/>
    <property type="match status" value="1"/>
</dbReference>
<evidence type="ECO:0000256" key="8">
    <source>
        <dbReference type="SAM" id="Phobius"/>
    </source>
</evidence>
<protein>
    <submittedName>
        <fullName evidence="12">Mechanosensitive ion channel</fullName>
    </submittedName>
</protein>
<evidence type="ECO:0000259" key="10">
    <source>
        <dbReference type="Pfam" id="PF21082"/>
    </source>
</evidence>
<comment type="caution">
    <text evidence="12">The sequence shown here is derived from an EMBL/GenBank/DDBJ whole genome shotgun (WGS) entry which is preliminary data.</text>
</comment>
<evidence type="ECO:0000259" key="11">
    <source>
        <dbReference type="Pfam" id="PF21088"/>
    </source>
</evidence>
<dbReference type="InterPro" id="IPR045276">
    <property type="entry name" value="YbiO_bact"/>
</dbReference>
<dbReference type="Gene3D" id="2.30.30.60">
    <property type="match status" value="1"/>
</dbReference>
<feature type="transmembrane region" description="Helical" evidence="8">
    <location>
        <begin position="88"/>
        <end position="111"/>
    </location>
</feature>
<evidence type="ECO:0000256" key="1">
    <source>
        <dbReference type="ARBA" id="ARBA00004651"/>
    </source>
</evidence>
<evidence type="ECO:0000256" key="2">
    <source>
        <dbReference type="ARBA" id="ARBA00008017"/>
    </source>
</evidence>
<keyword evidence="4 8" id="KW-0812">Transmembrane</keyword>